<dbReference type="InterPro" id="IPR003010">
    <property type="entry name" value="C-N_Hydrolase"/>
</dbReference>
<proteinExistence type="predicted"/>
<dbReference type="PROSITE" id="PS50263">
    <property type="entry name" value="CN_HYDROLASE"/>
    <property type="match status" value="1"/>
</dbReference>
<dbReference type="SUPFAM" id="SSF56317">
    <property type="entry name" value="Carbon-nitrogen hydrolase"/>
    <property type="match status" value="1"/>
</dbReference>
<evidence type="ECO:0000313" key="4">
    <source>
        <dbReference type="Proteomes" id="UP000283644"/>
    </source>
</evidence>
<dbReference type="CDD" id="cd07197">
    <property type="entry name" value="nitrilase"/>
    <property type="match status" value="1"/>
</dbReference>
<dbReference type="Proteomes" id="UP000283644">
    <property type="component" value="Unassembled WGS sequence"/>
</dbReference>
<sequence>MRVAAVQTATILADVDANLAGCERQASEAAQEGAEWILLPEFFTTGVAFKPELVDCALPPDGAATQLLLGVAKRHDVTIGGSFLCLDDDGHVRNAFFLATSDGIVGRHDKDIPSAWENCFYVGGTDDGILDVDGLPVGVALCLEYNRTQTVRRLRGKVDLVVGGSNKWGAPKGSPAYLHRGAERLCEWVPPFARQMGCPVVDANHTGPLRFKMPMVGLPYITELQGGSIICDARGDTLAYRHRDQGAGIVVADVEPGRIEPVDPIPDRFWINEMDVVTRNLSWRLPNWHGKRWYDRHGQGARRRTPSARENA</sequence>
<reference evidence="3 4" key="1">
    <citation type="submission" date="2018-09" db="EMBL/GenBank/DDBJ databases">
        <title>Genome sequencing of Nocardioides immobilis CCTCC AB 2017083 for comparison to Nocardioides silvaticus.</title>
        <authorList>
            <person name="Li C."/>
            <person name="Wang G."/>
        </authorList>
    </citation>
    <scope>NUCLEOTIDE SEQUENCE [LARGE SCALE GENOMIC DNA]</scope>
    <source>
        <strain evidence="3 4">CCTCC AB 2017083</strain>
    </source>
</reference>
<dbReference type="EMBL" id="QXGH01000019">
    <property type="protein sequence ID" value="RHW26054.1"/>
    <property type="molecule type" value="Genomic_DNA"/>
</dbReference>
<evidence type="ECO:0000259" key="2">
    <source>
        <dbReference type="PROSITE" id="PS50263"/>
    </source>
</evidence>
<evidence type="ECO:0000313" key="3">
    <source>
        <dbReference type="EMBL" id="RHW26054.1"/>
    </source>
</evidence>
<feature type="domain" description="CN hydrolase" evidence="2">
    <location>
        <begin position="1"/>
        <end position="256"/>
    </location>
</feature>
<gene>
    <name evidence="3" type="ORF">D0Z08_15495</name>
</gene>
<dbReference type="InterPro" id="IPR050345">
    <property type="entry name" value="Aliph_Amidase/BUP"/>
</dbReference>
<evidence type="ECO:0000256" key="1">
    <source>
        <dbReference type="ARBA" id="ARBA00022801"/>
    </source>
</evidence>
<dbReference type="Gene3D" id="3.60.110.10">
    <property type="entry name" value="Carbon-nitrogen hydrolase"/>
    <property type="match status" value="1"/>
</dbReference>
<dbReference type="RefSeq" id="WP_118926161.1">
    <property type="nucleotide sequence ID" value="NZ_QXGH01000019.1"/>
</dbReference>
<dbReference type="PANTHER" id="PTHR43674:SF2">
    <property type="entry name" value="BETA-UREIDOPROPIONASE"/>
    <property type="match status" value="1"/>
</dbReference>
<name>A0A417Y0F5_9ACTN</name>
<dbReference type="GO" id="GO:0016811">
    <property type="term" value="F:hydrolase activity, acting on carbon-nitrogen (but not peptide) bonds, in linear amides"/>
    <property type="evidence" value="ECO:0007669"/>
    <property type="project" value="UniProtKB-ARBA"/>
</dbReference>
<protein>
    <submittedName>
        <fullName evidence="3">Carbon-nitrogen hydrolase family protein</fullName>
    </submittedName>
</protein>
<accession>A0A417Y0F5</accession>
<dbReference type="Pfam" id="PF00795">
    <property type="entry name" value="CN_hydrolase"/>
    <property type="match status" value="1"/>
</dbReference>
<comment type="caution">
    <text evidence="3">The sequence shown here is derived from an EMBL/GenBank/DDBJ whole genome shotgun (WGS) entry which is preliminary data.</text>
</comment>
<keyword evidence="4" id="KW-1185">Reference proteome</keyword>
<organism evidence="3 4">
    <name type="scientific">Nocardioides immobilis</name>
    <dbReference type="NCBI Taxonomy" id="2049295"/>
    <lineage>
        <taxon>Bacteria</taxon>
        <taxon>Bacillati</taxon>
        <taxon>Actinomycetota</taxon>
        <taxon>Actinomycetes</taxon>
        <taxon>Propionibacteriales</taxon>
        <taxon>Nocardioidaceae</taxon>
        <taxon>Nocardioides</taxon>
    </lineage>
</organism>
<dbReference type="PANTHER" id="PTHR43674">
    <property type="entry name" value="NITRILASE C965.09-RELATED"/>
    <property type="match status" value="1"/>
</dbReference>
<dbReference type="AlphaFoldDB" id="A0A417Y0F5"/>
<keyword evidence="1 3" id="KW-0378">Hydrolase</keyword>
<dbReference type="InterPro" id="IPR036526">
    <property type="entry name" value="C-N_Hydrolase_sf"/>
</dbReference>
<dbReference type="OrthoDB" id="9811121at2"/>